<dbReference type="PANTHER" id="PTHR28062:SF1">
    <property type="entry name" value="TRANSMEMBRANE PROTEIN"/>
    <property type="match status" value="1"/>
</dbReference>
<keyword evidence="1" id="KW-0472">Membrane</keyword>
<reference evidence="2 3" key="1">
    <citation type="submission" date="2020-08" db="EMBL/GenBank/DDBJ databases">
        <title>Plant Genome Project.</title>
        <authorList>
            <person name="Zhang R.-G."/>
        </authorList>
    </citation>
    <scope>NUCLEOTIDE SEQUENCE [LARGE SCALE GENOMIC DNA]</scope>
    <source>
        <tissue evidence="2">Rhizome</tissue>
    </source>
</reference>
<dbReference type="Proteomes" id="UP000734854">
    <property type="component" value="Unassembled WGS sequence"/>
</dbReference>
<dbReference type="PANTHER" id="PTHR28062">
    <property type="entry name" value="K+-H+ EXCHANGE-LIKE PROTEIN"/>
    <property type="match status" value="1"/>
</dbReference>
<sequence>MIAMIFLMPILQILPLPNVPFFWVLFRAYSHWRALKFLQPSKDLERLLNGQVINDGISCSSLSIICQTYDLDMNVIKKYKNAQ</sequence>
<protein>
    <submittedName>
        <fullName evidence="2">Uncharacterized protein</fullName>
    </submittedName>
</protein>
<gene>
    <name evidence="2" type="ORF">ZIOFF_029847</name>
</gene>
<evidence type="ECO:0000256" key="1">
    <source>
        <dbReference type="SAM" id="Phobius"/>
    </source>
</evidence>
<accession>A0A8J5H8M6</accession>
<dbReference type="InterPro" id="IPR018786">
    <property type="entry name" value="Mit_KHE1"/>
</dbReference>
<feature type="transmembrane region" description="Helical" evidence="1">
    <location>
        <begin position="6"/>
        <end position="26"/>
    </location>
</feature>
<keyword evidence="1" id="KW-1133">Transmembrane helix</keyword>
<dbReference type="EMBL" id="JACMSC010000008">
    <property type="protein sequence ID" value="KAG6511770.1"/>
    <property type="molecule type" value="Genomic_DNA"/>
</dbReference>
<name>A0A8J5H8M6_ZINOF</name>
<dbReference type="Pfam" id="PF10173">
    <property type="entry name" value="Mit_KHE1"/>
    <property type="match status" value="1"/>
</dbReference>
<dbReference type="AlphaFoldDB" id="A0A8J5H8M6"/>
<dbReference type="GO" id="GO:0006813">
    <property type="term" value="P:potassium ion transport"/>
    <property type="evidence" value="ECO:0007669"/>
    <property type="project" value="TreeGrafter"/>
</dbReference>
<evidence type="ECO:0000313" key="3">
    <source>
        <dbReference type="Proteomes" id="UP000734854"/>
    </source>
</evidence>
<proteinExistence type="predicted"/>
<organism evidence="2 3">
    <name type="scientific">Zingiber officinale</name>
    <name type="common">Ginger</name>
    <name type="synonym">Amomum zingiber</name>
    <dbReference type="NCBI Taxonomy" id="94328"/>
    <lineage>
        <taxon>Eukaryota</taxon>
        <taxon>Viridiplantae</taxon>
        <taxon>Streptophyta</taxon>
        <taxon>Embryophyta</taxon>
        <taxon>Tracheophyta</taxon>
        <taxon>Spermatophyta</taxon>
        <taxon>Magnoliopsida</taxon>
        <taxon>Liliopsida</taxon>
        <taxon>Zingiberales</taxon>
        <taxon>Zingiberaceae</taxon>
        <taxon>Zingiber</taxon>
    </lineage>
</organism>
<comment type="caution">
    <text evidence="2">The sequence shown here is derived from an EMBL/GenBank/DDBJ whole genome shotgun (WGS) entry which is preliminary data.</text>
</comment>
<keyword evidence="1" id="KW-0812">Transmembrane</keyword>
<dbReference type="GO" id="GO:0005743">
    <property type="term" value="C:mitochondrial inner membrane"/>
    <property type="evidence" value="ECO:0007669"/>
    <property type="project" value="TreeGrafter"/>
</dbReference>
<dbReference type="GO" id="GO:1902600">
    <property type="term" value="P:proton transmembrane transport"/>
    <property type="evidence" value="ECO:0007669"/>
    <property type="project" value="TreeGrafter"/>
</dbReference>
<evidence type="ECO:0000313" key="2">
    <source>
        <dbReference type="EMBL" id="KAG6511770.1"/>
    </source>
</evidence>
<keyword evidence="3" id="KW-1185">Reference proteome</keyword>